<accession>B6EUW2</accession>
<dbReference type="Pfam" id="PF00001">
    <property type="entry name" value="7tm_1"/>
    <property type="match status" value="1"/>
</dbReference>
<keyword evidence="2 15" id="KW-0600">Photoreceptor protein</keyword>
<evidence type="ECO:0000256" key="5">
    <source>
        <dbReference type="ARBA" id="ARBA00022692"/>
    </source>
</evidence>
<proteinExistence type="evidence at transcript level"/>
<evidence type="ECO:0000256" key="4">
    <source>
        <dbReference type="ARBA" id="ARBA00022606"/>
    </source>
</evidence>
<feature type="domain" description="G-protein coupled receptors family 1 profile" evidence="16">
    <location>
        <begin position="71"/>
        <end position="334"/>
    </location>
</feature>
<dbReference type="GO" id="GO:0016020">
    <property type="term" value="C:membrane"/>
    <property type="evidence" value="ECO:0007669"/>
    <property type="project" value="UniProtKB-SubCell"/>
</dbReference>
<feature type="transmembrane region" description="Helical" evidence="15">
    <location>
        <begin position="214"/>
        <end position="237"/>
    </location>
</feature>
<keyword evidence="3" id="KW-0597">Phosphoprotein</keyword>
<keyword evidence="8 15" id="KW-0157">Chromophore</keyword>
<dbReference type="PANTHER" id="PTHR24240">
    <property type="entry name" value="OPSIN"/>
    <property type="match status" value="1"/>
</dbReference>
<feature type="transmembrane region" description="Helical" evidence="15">
    <location>
        <begin position="128"/>
        <end position="147"/>
    </location>
</feature>
<dbReference type="CDD" id="cd15079">
    <property type="entry name" value="7tmA_photoreceptors_insect"/>
    <property type="match status" value="1"/>
</dbReference>
<feature type="transmembrane region" description="Helical" evidence="15">
    <location>
        <begin position="168"/>
        <end position="194"/>
    </location>
</feature>
<keyword evidence="11" id="KW-1015">Disulfide bond</keyword>
<dbReference type="GO" id="GO:0004930">
    <property type="term" value="F:G protein-coupled receptor activity"/>
    <property type="evidence" value="ECO:0007669"/>
    <property type="project" value="UniProtKB-KW"/>
</dbReference>
<evidence type="ECO:0000256" key="12">
    <source>
        <dbReference type="ARBA" id="ARBA00023170"/>
    </source>
</evidence>
<comment type="subcellular location">
    <subcellularLocation>
        <location evidence="1 15">Membrane</location>
        <topology evidence="1 15">Multi-pass membrane protein</topology>
    </subcellularLocation>
</comment>
<evidence type="ECO:0000313" key="17">
    <source>
        <dbReference type="EMBL" id="BAG80978.1"/>
    </source>
</evidence>
<reference evidence="17" key="1">
    <citation type="journal article" date="2009" name="Mol. Biol. Evol.">
        <title>Molecular characterization of visual pigments in Branchiopoda and the evolution of opsins in Arthropoda.</title>
        <authorList>
            <person name="Kashiyama K."/>
            <person name="Seki T."/>
            <person name="Numata H."/>
            <person name="Goto S.G."/>
        </authorList>
    </citation>
    <scope>NUCLEOTIDE SEQUENCE</scope>
</reference>
<dbReference type="GO" id="GO:0009881">
    <property type="term" value="F:photoreceptor activity"/>
    <property type="evidence" value="ECO:0007669"/>
    <property type="project" value="UniProtKB-KW"/>
</dbReference>
<dbReference type="FunFam" id="1.20.1070.10:FF:000044">
    <property type="entry name" value="Opsin, ultraviolet-sensitive"/>
    <property type="match status" value="1"/>
</dbReference>
<dbReference type="InterPro" id="IPR017452">
    <property type="entry name" value="GPCR_Rhodpsn_7TM"/>
</dbReference>
<evidence type="ECO:0000256" key="14">
    <source>
        <dbReference type="ARBA" id="ARBA00023305"/>
    </source>
</evidence>
<evidence type="ECO:0000256" key="8">
    <source>
        <dbReference type="ARBA" id="ARBA00022991"/>
    </source>
</evidence>
<organism evidence="17">
    <name type="scientific">Triops granarius</name>
    <dbReference type="NCBI Taxonomy" id="109777"/>
    <lineage>
        <taxon>Eukaryota</taxon>
        <taxon>Metazoa</taxon>
        <taxon>Ecdysozoa</taxon>
        <taxon>Arthropoda</taxon>
        <taxon>Crustacea</taxon>
        <taxon>Branchiopoda</taxon>
        <taxon>Notostraca</taxon>
        <taxon>Triopsidae</taxon>
        <taxon>Triops</taxon>
    </lineage>
</organism>
<evidence type="ECO:0000256" key="13">
    <source>
        <dbReference type="ARBA" id="ARBA00023224"/>
    </source>
</evidence>
<evidence type="ECO:0000256" key="1">
    <source>
        <dbReference type="ARBA" id="ARBA00004141"/>
    </source>
</evidence>
<keyword evidence="7 15" id="KW-1133">Transmembrane helix</keyword>
<keyword evidence="5 15" id="KW-0812">Transmembrane</keyword>
<evidence type="ECO:0000256" key="10">
    <source>
        <dbReference type="ARBA" id="ARBA00023136"/>
    </source>
</evidence>
<keyword evidence="12 15" id="KW-0675">Receptor</keyword>
<sequence length="374" mass="42434">MAFLQNQTHDGTSPSFSFYRTSERVMLGQYTPKDYMDYVHPHWQTFEAPNPFLHYLLGVLYIGFMFCALVGNGVVIWIFSSAKSLRTPSNMFVINLAVLDFIMMMKTPVFIVNSFNEGPIWGKFGCDMFALMGSYSGIGGAMTNAAIAFDRYRTIARPFDGKLSRGKVLTICAGIWLWATPFSLMPLFGIWGRFVPEGFLTTCSFDYMTETSSIRWFVGCVFTYSYIIPLGLIVYYYSKIVGHVQEHERILREQARKMNVESLRSGRDHQEKSAEIRIAKVAIGLSLMFVVAWTPYALVALIAAFGNRAVLTPLVSMIPACCCKAVACIDPWIYAINHPRYRLELQKRMPWFCVHEPEPEIIDNSSAITEKTST</sequence>
<dbReference type="InterPro" id="IPR050125">
    <property type="entry name" value="GPCR_opsins"/>
</dbReference>
<feature type="transmembrane region" description="Helical" evidence="15">
    <location>
        <begin position="281"/>
        <end position="305"/>
    </location>
</feature>
<dbReference type="PROSITE" id="PS00238">
    <property type="entry name" value="OPSIN"/>
    <property type="match status" value="1"/>
</dbReference>
<evidence type="ECO:0000259" key="16">
    <source>
        <dbReference type="PROSITE" id="PS50262"/>
    </source>
</evidence>
<dbReference type="PRINTS" id="PR00238">
    <property type="entry name" value="OPSIN"/>
</dbReference>
<dbReference type="AlphaFoldDB" id="B6EUW2"/>
<evidence type="ECO:0000256" key="3">
    <source>
        <dbReference type="ARBA" id="ARBA00022553"/>
    </source>
</evidence>
<dbReference type="PRINTS" id="PR00237">
    <property type="entry name" value="GPCRRHODOPSN"/>
</dbReference>
<keyword evidence="4 15" id="KW-0716">Sensory transduction</keyword>
<keyword evidence="10 15" id="KW-0472">Membrane</keyword>
<evidence type="ECO:0000256" key="15">
    <source>
        <dbReference type="RuleBase" id="RU004951"/>
    </source>
</evidence>
<dbReference type="PRINTS" id="PR00577">
    <property type="entry name" value="OPSINRH3RH4"/>
</dbReference>
<protein>
    <submittedName>
        <fullName evidence="17">Opsin</fullName>
    </submittedName>
</protein>
<evidence type="ECO:0000256" key="11">
    <source>
        <dbReference type="ARBA" id="ARBA00023157"/>
    </source>
</evidence>
<feature type="transmembrane region" description="Helical" evidence="15">
    <location>
        <begin position="317"/>
        <end position="337"/>
    </location>
</feature>
<evidence type="ECO:0000256" key="9">
    <source>
        <dbReference type="ARBA" id="ARBA00023040"/>
    </source>
</evidence>
<dbReference type="InterPro" id="IPR001760">
    <property type="entry name" value="Opsin"/>
</dbReference>
<dbReference type="PROSITE" id="PS50262">
    <property type="entry name" value="G_PROTEIN_RECEP_F1_2"/>
    <property type="match status" value="1"/>
</dbReference>
<comment type="similarity">
    <text evidence="15">Belongs to the G-protein coupled receptor 1 family. Opsin subfamily.</text>
</comment>
<dbReference type="SUPFAM" id="SSF81321">
    <property type="entry name" value="Family A G protein-coupled receptor-like"/>
    <property type="match status" value="1"/>
</dbReference>
<feature type="transmembrane region" description="Helical" evidence="15">
    <location>
        <begin position="92"/>
        <end position="116"/>
    </location>
</feature>
<keyword evidence="14" id="KW-0844">Vision</keyword>
<name>B6EUW2_9CRUS</name>
<evidence type="ECO:0000256" key="6">
    <source>
        <dbReference type="ARBA" id="ARBA00022925"/>
    </source>
</evidence>
<evidence type="ECO:0000256" key="7">
    <source>
        <dbReference type="ARBA" id="ARBA00022989"/>
    </source>
</evidence>
<keyword evidence="13 15" id="KW-0807">Transducer</keyword>
<dbReference type="GO" id="GO:0007601">
    <property type="term" value="P:visual perception"/>
    <property type="evidence" value="ECO:0007669"/>
    <property type="project" value="UniProtKB-KW"/>
</dbReference>
<keyword evidence="6 15" id="KW-0681">Retinal protein</keyword>
<feature type="transmembrane region" description="Helical" evidence="15">
    <location>
        <begin position="52"/>
        <end position="80"/>
    </location>
</feature>
<dbReference type="InterPro" id="IPR000276">
    <property type="entry name" value="GPCR_Rhodpsn"/>
</dbReference>
<dbReference type="Gene3D" id="1.20.1070.10">
    <property type="entry name" value="Rhodopsin 7-helix transmembrane proteins"/>
    <property type="match status" value="1"/>
</dbReference>
<dbReference type="InterPro" id="IPR027430">
    <property type="entry name" value="Retinal_BS"/>
</dbReference>
<keyword evidence="9 15" id="KW-0297">G-protein coupled receptor</keyword>
<gene>
    <name evidence="17" type="primary">RhC</name>
</gene>
<evidence type="ECO:0000256" key="2">
    <source>
        <dbReference type="ARBA" id="ARBA00022543"/>
    </source>
</evidence>
<dbReference type="EMBL" id="AB293430">
    <property type="protein sequence ID" value="BAG80978.1"/>
    <property type="molecule type" value="mRNA"/>
</dbReference>
<dbReference type="PROSITE" id="PS00237">
    <property type="entry name" value="G_PROTEIN_RECEP_F1_1"/>
    <property type="match status" value="1"/>
</dbReference>
<dbReference type="GO" id="GO:0007602">
    <property type="term" value="P:phototransduction"/>
    <property type="evidence" value="ECO:0007669"/>
    <property type="project" value="UniProtKB-KW"/>
</dbReference>